<feature type="transmembrane region" description="Helical" evidence="1">
    <location>
        <begin position="272"/>
        <end position="293"/>
    </location>
</feature>
<feature type="transmembrane region" description="Helical" evidence="1">
    <location>
        <begin position="6"/>
        <end position="27"/>
    </location>
</feature>
<dbReference type="OrthoDB" id="7974613at2"/>
<name>A0A1B2EBJ7_9HYPH</name>
<dbReference type="EMBL" id="CP016616">
    <property type="protein sequence ID" value="ANY77307.1"/>
    <property type="molecule type" value="Genomic_DNA"/>
</dbReference>
<feature type="transmembrane region" description="Helical" evidence="1">
    <location>
        <begin position="67"/>
        <end position="89"/>
    </location>
</feature>
<dbReference type="RefSeq" id="WP_099508301.1">
    <property type="nucleotide sequence ID" value="NZ_CP016616.1"/>
</dbReference>
<organism evidence="2">
    <name type="scientific">Microvirga ossetica</name>
    <dbReference type="NCBI Taxonomy" id="1882682"/>
    <lineage>
        <taxon>Bacteria</taxon>
        <taxon>Pseudomonadati</taxon>
        <taxon>Pseudomonadota</taxon>
        <taxon>Alphaproteobacteria</taxon>
        <taxon>Hyphomicrobiales</taxon>
        <taxon>Methylobacteriaceae</taxon>
        <taxon>Microvirga</taxon>
    </lineage>
</organism>
<sequence>MKYLSIAFVSEGLVIILSLLGAVLFAIQYGHQDWILMGFMFLAPIGYAVVELTRVPLAILVRTQPNYLLKLLFFVGILCASAVTTKSLSQLGEMMFRPRMMDVNKARHDFEEAKGKRDAFQGEYAARKAVLDQANASLTSANELSSKQVDALKETGKPQMCPITYTYRDRNGKTQRGTRTAPCPESAASKEIRATMTDQRGTVTAAREKVDEANKALRTLGTAEEVEANVVATRKVYDDAIAHSQLHAFTGMFFAKDPAQVTEGELSNFLRLFVFIPAICASLASTLLAMGSVTRIKPKKFKAVASQKVVPVEGGRYVLDPFHKTVVEKAIDTVVDGMKKPETSPQATPSLKVA</sequence>
<evidence type="ECO:0000313" key="2">
    <source>
        <dbReference type="EMBL" id="ANY77307.1"/>
    </source>
</evidence>
<keyword evidence="1" id="KW-0812">Transmembrane</keyword>
<evidence type="ECO:0000256" key="1">
    <source>
        <dbReference type="SAM" id="Phobius"/>
    </source>
</evidence>
<keyword evidence="1" id="KW-0472">Membrane</keyword>
<proteinExistence type="predicted"/>
<keyword evidence="1" id="KW-1133">Transmembrane helix</keyword>
<protein>
    <submittedName>
        <fullName evidence="2">Uncharacterized protein</fullName>
    </submittedName>
</protein>
<dbReference type="KEGG" id="moc:BB934_02940"/>
<feature type="transmembrane region" description="Helical" evidence="1">
    <location>
        <begin position="34"/>
        <end position="55"/>
    </location>
</feature>
<reference evidence="2" key="1">
    <citation type="submission" date="2016-07" db="EMBL/GenBank/DDBJ databases">
        <title>Microvirga ossetica sp. nov. a new species of rhizobia isolated from root nodules of the legume species Vicia alpestris Steven originated from North Ossetia region in the Caucasus.</title>
        <authorList>
            <person name="Safronova V.I."/>
            <person name="Kuznetsova I.G."/>
            <person name="Sazanova A.L."/>
            <person name="Belimov A."/>
            <person name="Andronov E."/>
            <person name="Osledkin Y.S."/>
            <person name="Onishchuk O.P."/>
            <person name="Kurchak O.N."/>
            <person name="Shaposhnikov A.I."/>
            <person name="Willems A."/>
            <person name="Tikhonovich I.A."/>
        </authorList>
    </citation>
    <scope>NUCLEOTIDE SEQUENCE [LARGE SCALE GENOMIC DNA]</scope>
    <source>
        <strain evidence="2">V5/3M</strain>
    </source>
</reference>
<accession>A0A1B2EBJ7</accession>
<gene>
    <name evidence="2" type="ORF">BB934_02940</name>
</gene>
<dbReference type="AlphaFoldDB" id="A0A1B2EBJ7"/>